<accession>A0ABT3YJ95</accession>
<evidence type="ECO:0000313" key="3">
    <source>
        <dbReference type="EMBL" id="MCY0095687.1"/>
    </source>
</evidence>
<dbReference type="SMART" id="SM00091">
    <property type="entry name" value="PAS"/>
    <property type="match status" value="2"/>
</dbReference>
<dbReference type="InterPro" id="IPR000700">
    <property type="entry name" value="PAS-assoc_C"/>
</dbReference>
<dbReference type="InterPro" id="IPR001610">
    <property type="entry name" value="PAC"/>
</dbReference>
<dbReference type="EMBL" id="JAOVZQ010000001">
    <property type="protein sequence ID" value="MCY0095687.1"/>
    <property type="molecule type" value="Genomic_DNA"/>
</dbReference>
<dbReference type="PROSITE" id="PS50113">
    <property type="entry name" value="PAC"/>
    <property type="match status" value="1"/>
</dbReference>
<dbReference type="Pfam" id="PF08448">
    <property type="entry name" value="PAS_4"/>
    <property type="match status" value="1"/>
</dbReference>
<dbReference type="InterPro" id="IPR013656">
    <property type="entry name" value="PAS_4"/>
</dbReference>
<dbReference type="CDD" id="cd00130">
    <property type="entry name" value="PAS"/>
    <property type="match status" value="2"/>
</dbReference>
<keyword evidence="4" id="KW-1185">Reference proteome</keyword>
<feature type="domain" description="PAC" evidence="2">
    <location>
        <begin position="92"/>
        <end position="144"/>
    </location>
</feature>
<dbReference type="Gene3D" id="3.30.450.20">
    <property type="entry name" value="PAS domain"/>
    <property type="match status" value="2"/>
</dbReference>
<dbReference type="SUPFAM" id="SSF55785">
    <property type="entry name" value="PYP-like sensor domain (PAS domain)"/>
    <property type="match status" value="2"/>
</dbReference>
<dbReference type="InterPro" id="IPR000014">
    <property type="entry name" value="PAS"/>
</dbReference>
<dbReference type="PANTHER" id="PTHR44757">
    <property type="entry name" value="DIGUANYLATE CYCLASE DGCP"/>
    <property type="match status" value="1"/>
</dbReference>
<sequence>MSITTVSSLPDRSGLETSRPLLDAMAGAVYTTDRNGIITYFNPAAAGLWGREPEVGITRWCGSLRMRRLDGTPLPHDECPMAVCVKTGAAVGNQEILVERPDGAQKHVRISPRPIRDSAGQLIGAVNTIDDITDQRQSERDRDSSYKLTQSILRNSKDCIKLLDLDGTLRSINPCGCTSLELASQDDALGLNYFDFWQPGDREAARAAAGTAQRTGSGRFSAGFVSRSGKQTTWDEMLSLISDADGNPTGFLVISRDITAELNDAREKTRQLARQEALSEIGALALVEGSFQSFMDRTIARVAEVLEVPLAKILPFADQADHLWLAAGVGWKEGLVGKASVGVELASQCRLHPVGRRPRGGP</sequence>
<dbReference type="PANTHER" id="PTHR44757:SF2">
    <property type="entry name" value="BIOFILM ARCHITECTURE MAINTENANCE PROTEIN MBAA"/>
    <property type="match status" value="1"/>
</dbReference>
<feature type="domain" description="PAS" evidence="1">
    <location>
        <begin position="14"/>
        <end position="54"/>
    </location>
</feature>
<dbReference type="Pfam" id="PF13426">
    <property type="entry name" value="PAS_9"/>
    <property type="match status" value="1"/>
</dbReference>
<evidence type="ECO:0000259" key="2">
    <source>
        <dbReference type="PROSITE" id="PS50113"/>
    </source>
</evidence>
<gene>
    <name evidence="3" type="ORF">OEG82_16915</name>
</gene>
<dbReference type="InterPro" id="IPR035965">
    <property type="entry name" value="PAS-like_dom_sf"/>
</dbReference>
<evidence type="ECO:0000259" key="1">
    <source>
        <dbReference type="PROSITE" id="PS50112"/>
    </source>
</evidence>
<organism evidence="3 4">
    <name type="scientific">Hoeflea ulvae</name>
    <dbReference type="NCBI Taxonomy" id="2983764"/>
    <lineage>
        <taxon>Bacteria</taxon>
        <taxon>Pseudomonadati</taxon>
        <taxon>Pseudomonadota</taxon>
        <taxon>Alphaproteobacteria</taxon>
        <taxon>Hyphomicrobiales</taxon>
        <taxon>Rhizobiaceae</taxon>
        <taxon>Hoeflea</taxon>
    </lineage>
</organism>
<dbReference type="SMART" id="SM00086">
    <property type="entry name" value="PAC"/>
    <property type="match status" value="2"/>
</dbReference>
<dbReference type="NCBIfam" id="TIGR00229">
    <property type="entry name" value="sensory_box"/>
    <property type="match status" value="2"/>
</dbReference>
<dbReference type="InterPro" id="IPR052155">
    <property type="entry name" value="Biofilm_reg_signaling"/>
</dbReference>
<name>A0ABT3YJ95_9HYPH</name>
<dbReference type="Proteomes" id="UP001081283">
    <property type="component" value="Unassembled WGS sequence"/>
</dbReference>
<reference evidence="3" key="1">
    <citation type="submission" date="2022-10" db="EMBL/GenBank/DDBJ databases">
        <title>Hoeflea sp. J2-29, isolated from marine algae.</title>
        <authorList>
            <person name="Kristyanto S."/>
            <person name="Kim J.M."/>
            <person name="Jeon C.O."/>
        </authorList>
    </citation>
    <scope>NUCLEOTIDE SEQUENCE</scope>
    <source>
        <strain evidence="3">J2-29</strain>
    </source>
</reference>
<proteinExistence type="predicted"/>
<evidence type="ECO:0000313" key="4">
    <source>
        <dbReference type="Proteomes" id="UP001081283"/>
    </source>
</evidence>
<protein>
    <submittedName>
        <fullName evidence="3">PAS domain-containing protein</fullName>
    </submittedName>
</protein>
<comment type="caution">
    <text evidence="3">The sequence shown here is derived from an EMBL/GenBank/DDBJ whole genome shotgun (WGS) entry which is preliminary data.</text>
</comment>
<dbReference type="RefSeq" id="WP_267613565.1">
    <property type="nucleotide sequence ID" value="NZ_JAOVZQ010000001.1"/>
</dbReference>
<dbReference type="PROSITE" id="PS50112">
    <property type="entry name" value="PAS"/>
    <property type="match status" value="1"/>
</dbReference>